<evidence type="ECO:0000256" key="2">
    <source>
        <dbReference type="PROSITE-ProRule" id="PRU00335"/>
    </source>
</evidence>
<dbReference type="EMBL" id="VUMX01000001">
    <property type="protein sequence ID" value="MST86091.1"/>
    <property type="molecule type" value="Genomic_DNA"/>
</dbReference>
<proteinExistence type="predicted"/>
<comment type="caution">
    <text evidence="4">The sequence shown here is derived from an EMBL/GenBank/DDBJ whole genome shotgun (WGS) entry which is preliminary data.</text>
</comment>
<evidence type="ECO:0000313" key="5">
    <source>
        <dbReference type="Proteomes" id="UP000438120"/>
    </source>
</evidence>
<accession>A0A6A8MBB3</accession>
<keyword evidence="1 2" id="KW-0238">DNA-binding</keyword>
<keyword evidence="5" id="KW-1185">Reference proteome</keyword>
<dbReference type="InterPro" id="IPR050624">
    <property type="entry name" value="HTH-type_Tx_Regulator"/>
</dbReference>
<name>A0A6A8MBB3_9LACO</name>
<dbReference type="Proteomes" id="UP000438120">
    <property type="component" value="Unassembled WGS sequence"/>
</dbReference>
<dbReference type="Pfam" id="PF00440">
    <property type="entry name" value="TetR_N"/>
    <property type="match status" value="1"/>
</dbReference>
<dbReference type="PANTHER" id="PTHR43479:SF7">
    <property type="entry name" value="TETR-FAMILY TRANSCRIPTIONAL REGULATOR"/>
    <property type="match status" value="1"/>
</dbReference>
<dbReference type="InterPro" id="IPR001647">
    <property type="entry name" value="HTH_TetR"/>
</dbReference>
<dbReference type="GO" id="GO:0003677">
    <property type="term" value="F:DNA binding"/>
    <property type="evidence" value="ECO:0007669"/>
    <property type="project" value="UniProtKB-UniRule"/>
</dbReference>
<dbReference type="PANTHER" id="PTHR43479">
    <property type="entry name" value="ACREF/ENVCD OPERON REPRESSOR-RELATED"/>
    <property type="match status" value="1"/>
</dbReference>
<dbReference type="OrthoDB" id="9810250at2"/>
<gene>
    <name evidence="4" type="ORF">FYJ62_00080</name>
</gene>
<protein>
    <submittedName>
        <fullName evidence="4">TetR/AcrR family transcriptional regulator</fullName>
    </submittedName>
</protein>
<dbReference type="RefSeq" id="WP_154546761.1">
    <property type="nucleotide sequence ID" value="NZ_VUMX01000001.1"/>
</dbReference>
<dbReference type="Gene3D" id="1.10.357.10">
    <property type="entry name" value="Tetracycline Repressor, domain 2"/>
    <property type="match status" value="1"/>
</dbReference>
<evidence type="ECO:0000259" key="3">
    <source>
        <dbReference type="PROSITE" id="PS50977"/>
    </source>
</evidence>
<feature type="DNA-binding region" description="H-T-H motif" evidence="2">
    <location>
        <begin position="29"/>
        <end position="48"/>
    </location>
</feature>
<organism evidence="4 5">
    <name type="scientific">Lactobacillus porci</name>
    <dbReference type="NCBI Taxonomy" id="2012477"/>
    <lineage>
        <taxon>Bacteria</taxon>
        <taxon>Bacillati</taxon>
        <taxon>Bacillota</taxon>
        <taxon>Bacilli</taxon>
        <taxon>Lactobacillales</taxon>
        <taxon>Lactobacillaceae</taxon>
        <taxon>Lactobacillus</taxon>
    </lineage>
</organism>
<sequence>MRQSENRMRRDILLAMKTMLSRKRFEEITVADICKEAMIHRSSFYRYFRDKYEVVDELFMTLIRQLLADTKTSTDAIEQIKAFMHENLTLLHNLSPQNQGRINLYPDTMHLIQDLLAESLHMTEAAGTTDQDPLLHQIKIADDPEMALAFYSGGIMGLFENYDIFDHPDRIDKLLNHWKEKRLSALVGNEQPK</sequence>
<dbReference type="InterPro" id="IPR009057">
    <property type="entry name" value="Homeodomain-like_sf"/>
</dbReference>
<dbReference type="SUPFAM" id="SSF46689">
    <property type="entry name" value="Homeodomain-like"/>
    <property type="match status" value="1"/>
</dbReference>
<dbReference type="PROSITE" id="PS50977">
    <property type="entry name" value="HTH_TETR_2"/>
    <property type="match status" value="1"/>
</dbReference>
<evidence type="ECO:0000313" key="4">
    <source>
        <dbReference type="EMBL" id="MST86091.1"/>
    </source>
</evidence>
<feature type="domain" description="HTH tetR-type" evidence="3">
    <location>
        <begin position="6"/>
        <end position="66"/>
    </location>
</feature>
<dbReference type="AlphaFoldDB" id="A0A6A8MBB3"/>
<reference evidence="4 5" key="1">
    <citation type="submission" date="2019-08" db="EMBL/GenBank/DDBJ databases">
        <title>In-depth cultivation of the pig gut microbiome towards novel bacterial diversity and tailored functional studies.</title>
        <authorList>
            <person name="Wylensek D."/>
            <person name="Hitch T.C.A."/>
            <person name="Clavel T."/>
        </authorList>
    </citation>
    <scope>NUCLEOTIDE SEQUENCE [LARGE SCALE GENOMIC DNA]</scope>
    <source>
        <strain evidence="4 5">Bifido-178-WT-2B</strain>
    </source>
</reference>
<evidence type="ECO:0000256" key="1">
    <source>
        <dbReference type="ARBA" id="ARBA00023125"/>
    </source>
</evidence>